<dbReference type="UniPathway" id="UPA00058">
    <property type="reaction ID" value="UER00103"/>
</dbReference>
<dbReference type="FunFam" id="3.30.70.420:FF:000001">
    <property type="entry name" value="3-hydroxy-3-methylglutaryl coenzyme A reductase"/>
    <property type="match status" value="1"/>
</dbReference>
<dbReference type="InterPro" id="IPR009029">
    <property type="entry name" value="HMG_CoA_Rdtase_sub-bd_dom_sf"/>
</dbReference>
<evidence type="ECO:0000256" key="11">
    <source>
        <dbReference type="ARBA" id="ARBA00023098"/>
    </source>
</evidence>
<dbReference type="SUPFAM" id="SSF55035">
    <property type="entry name" value="NAD-binding domain of HMG-CoA reductase"/>
    <property type="match status" value="1"/>
</dbReference>
<dbReference type="SUPFAM" id="SSF56542">
    <property type="entry name" value="Substrate-binding domain of HMG-CoA reductase"/>
    <property type="match status" value="1"/>
</dbReference>
<evidence type="ECO:0000256" key="2">
    <source>
        <dbReference type="ARBA" id="ARBA00007661"/>
    </source>
</evidence>
<dbReference type="Gene3D" id="3.30.70.420">
    <property type="entry name" value="Hydroxymethylglutaryl-CoA reductase, class I/II, NAD/NADP-binding domain"/>
    <property type="match status" value="1"/>
</dbReference>
<dbReference type="InterPro" id="IPR000731">
    <property type="entry name" value="SSD"/>
</dbReference>
<keyword evidence="8 15" id="KW-1133">Transmembrane helix</keyword>
<dbReference type="FunFam" id="1.10.3270.10:FF:000001">
    <property type="entry name" value="3-hydroxy-3-methylglutaryl coenzyme A reductase"/>
    <property type="match status" value="1"/>
</dbReference>
<evidence type="ECO:0000256" key="13">
    <source>
        <dbReference type="ARBA" id="ARBA00023166"/>
    </source>
</evidence>
<evidence type="ECO:0000256" key="1">
    <source>
        <dbReference type="ARBA" id="ARBA00004477"/>
    </source>
</evidence>
<keyword evidence="5 15" id="KW-0256">Endoplasmic reticulum</keyword>
<dbReference type="GO" id="GO:0006696">
    <property type="term" value="P:ergosterol biosynthetic process"/>
    <property type="evidence" value="ECO:0007669"/>
    <property type="project" value="TreeGrafter"/>
</dbReference>
<feature type="region of interest" description="Disordered" evidence="16">
    <location>
        <begin position="558"/>
        <end position="594"/>
    </location>
</feature>
<dbReference type="CDD" id="cd00643">
    <property type="entry name" value="HMG-CoA_reductase_classI"/>
    <property type="match status" value="1"/>
</dbReference>
<evidence type="ECO:0000259" key="17">
    <source>
        <dbReference type="PROSITE" id="PS50156"/>
    </source>
</evidence>
<dbReference type="PROSITE" id="PS50065">
    <property type="entry name" value="HMG_COA_REDUCTASE_4"/>
    <property type="match status" value="1"/>
</dbReference>
<accession>A0A3D8RZP3</accession>
<dbReference type="InterPro" id="IPR009023">
    <property type="entry name" value="HMG_CoA_Rdtase_NAD(P)-bd_sf"/>
</dbReference>
<evidence type="ECO:0000313" key="19">
    <source>
        <dbReference type="Proteomes" id="UP000256690"/>
    </source>
</evidence>
<keyword evidence="6 15" id="KW-0521">NADP</keyword>
<keyword evidence="12 15" id="KW-0472">Membrane</keyword>
<sequence length="1040" mass="112314">MAAGTMPQPAPNINRKTAASKPSDYWLRIPQKLSSFASASPIHTVVLISLLVSSAYVALLENSLRDPLVTRHAARASWPGPTRNLYAGPNTKWHWEEKGLGAEDVGDHCTLITLEFQGYSADIPIIHSDERLSVVPIEPLLQNIEFVPVPSRSYPAASPERRRFSIQYQATAQQKMGSQGSEQSAYNGLLGVIGNQWSELVFLFHHASWADVAMMAVAYISMHLTFASLFMSMYRLGSRVWLFTGVLLSSTFAFVFALVTVVKLGVPIDLALLSEGLPFLVVIIGFENPVRLTQAVLHNADRIPRVPDQGQIVVPSPFHTHIEQALADDALSIVKHYALEIAVLLSGALLGTDNPVREFCLLSACILFFDCILLFSFYTAILCIKLEITRTQTVDASSHPEPGSNLSASVTSIHRSRRTRTDIRSFKLAMVATLILVNVLNVSMIPFRMRTAGVDGAPRLSPWTLWSDSHLSPTLDGILDEARVNGRSTLIAVHEPIRLELQSLSPPDLRGDGDGILSDIGRSSLLRSLEDPVIVKGIVAALLVSLVLNGKLFTAARTRRGSRRIPPSNPHHLPSSTTPVSQEERPRKLDQSETQSVVVHSSILPALVRSDKECHQLLIEGRANELTDDEVVNLSLNGRLPLHALEKTLKDFTRAVKLRRSIISHTAVTADLTKDLERPELPYESYDWSRVFGVCCENVVGYMPVPVGFAGPLVIDGKSYFLPMATTEGVLVAGVMRGSKALNGGSGVKTVVTADGMTRGPCVTFESLERTAEAKEWLDSVAGQDVMKAAFDSTTRYGRLQSMKTALAGTNLYIRFKASTGDAMGMNMISKGVEHALNVMREHGFEDMDVVSLSANYCSDKKPAAINWVDGRGKSVVAQATIPAEIVRSVLKSDVDAMVALNMDKNLIGSAMAGSVGGFNAHAANIVAAMYIATGQDPAQVVESANCITIMKNVGGSLQISVSMPSIEVGTIGGGTTLGPQRAMLDVLGVGGANKEHPGENSRHLARIIAAATLAGELSLCAALAAGHLVKAHMQHNRAS</sequence>
<evidence type="ECO:0000256" key="5">
    <source>
        <dbReference type="ARBA" id="ARBA00022824"/>
    </source>
</evidence>
<keyword evidence="14" id="KW-0753">Steroid metabolism</keyword>
<dbReference type="Proteomes" id="UP000256690">
    <property type="component" value="Unassembled WGS sequence"/>
</dbReference>
<dbReference type="PANTHER" id="PTHR10572">
    <property type="entry name" value="3-HYDROXY-3-METHYLGLUTARYL-COENZYME A REDUCTASE"/>
    <property type="match status" value="1"/>
</dbReference>
<feature type="transmembrane region" description="Helical" evidence="15">
    <location>
        <begin position="361"/>
        <end position="384"/>
    </location>
</feature>
<gene>
    <name evidence="18" type="ORF">DSM5745_06182</name>
</gene>
<evidence type="ECO:0000256" key="9">
    <source>
        <dbReference type="ARBA" id="ARBA00023002"/>
    </source>
</evidence>
<dbReference type="FunFam" id="3.90.770.10:FF:000001">
    <property type="entry name" value="3-hydroxy-3-methylglutaryl coenzyme A reductase"/>
    <property type="match status" value="1"/>
</dbReference>
<comment type="similarity">
    <text evidence="2 15">Belongs to the HMG-CoA reductase family.</text>
</comment>
<evidence type="ECO:0000256" key="12">
    <source>
        <dbReference type="ARBA" id="ARBA00023136"/>
    </source>
</evidence>
<dbReference type="AlphaFoldDB" id="A0A3D8RZP3"/>
<name>A0A3D8RZP3_9EURO</name>
<dbReference type="PROSITE" id="PS01192">
    <property type="entry name" value="HMG_COA_REDUCTASE_3"/>
    <property type="match status" value="1"/>
</dbReference>
<dbReference type="GO" id="GO:0015936">
    <property type="term" value="P:coenzyme A metabolic process"/>
    <property type="evidence" value="ECO:0007669"/>
    <property type="project" value="InterPro"/>
</dbReference>
<dbReference type="Pfam" id="PF13323">
    <property type="entry name" value="HPIH"/>
    <property type="match status" value="1"/>
</dbReference>
<dbReference type="EMBL" id="PVWQ01000006">
    <property type="protein sequence ID" value="RDW79330.1"/>
    <property type="molecule type" value="Genomic_DNA"/>
</dbReference>
<evidence type="ECO:0000313" key="18">
    <source>
        <dbReference type="EMBL" id="RDW79330.1"/>
    </source>
</evidence>
<organism evidence="18 19">
    <name type="scientific">Aspergillus mulundensis</name>
    <dbReference type="NCBI Taxonomy" id="1810919"/>
    <lineage>
        <taxon>Eukaryota</taxon>
        <taxon>Fungi</taxon>
        <taxon>Dikarya</taxon>
        <taxon>Ascomycota</taxon>
        <taxon>Pezizomycotina</taxon>
        <taxon>Eurotiomycetes</taxon>
        <taxon>Eurotiomycetidae</taxon>
        <taxon>Eurotiales</taxon>
        <taxon>Aspergillaceae</taxon>
        <taxon>Aspergillus</taxon>
        <taxon>Aspergillus subgen. Nidulantes</taxon>
    </lineage>
</organism>
<dbReference type="GO" id="GO:0005789">
    <property type="term" value="C:endoplasmic reticulum membrane"/>
    <property type="evidence" value="ECO:0007669"/>
    <property type="project" value="UniProtKB-SubCell"/>
</dbReference>
<keyword evidence="11" id="KW-0443">Lipid metabolism</keyword>
<feature type="transmembrane region" description="Helical" evidence="15">
    <location>
        <begin position="212"/>
        <end position="234"/>
    </location>
</feature>
<reference evidence="18 19" key="1">
    <citation type="journal article" date="2018" name="IMA Fungus">
        <title>IMA Genome-F 9: Draft genome sequence of Annulohypoxylon stygium, Aspergillus mulundensis, Berkeleyomyces basicola (syn. Thielaviopsis basicola), Ceratocystis smalleyi, two Cercospora beticola strains, Coleophoma cylindrospora, Fusarium fracticaudum, Phialophora cf. hyalina, and Morchella septimelata.</title>
        <authorList>
            <person name="Wingfield B.D."/>
            <person name="Bills G.F."/>
            <person name="Dong Y."/>
            <person name="Huang W."/>
            <person name="Nel W.J."/>
            <person name="Swalarsk-Parry B.S."/>
            <person name="Vaghefi N."/>
            <person name="Wilken P.M."/>
            <person name="An Z."/>
            <person name="de Beer Z.W."/>
            <person name="De Vos L."/>
            <person name="Chen L."/>
            <person name="Duong T.A."/>
            <person name="Gao Y."/>
            <person name="Hammerbacher A."/>
            <person name="Kikkert J.R."/>
            <person name="Li Y."/>
            <person name="Li H."/>
            <person name="Li K."/>
            <person name="Li Q."/>
            <person name="Liu X."/>
            <person name="Ma X."/>
            <person name="Naidoo K."/>
            <person name="Pethybridge S.J."/>
            <person name="Sun J."/>
            <person name="Steenkamp E.T."/>
            <person name="van der Nest M.A."/>
            <person name="van Wyk S."/>
            <person name="Wingfield M.J."/>
            <person name="Xiong C."/>
            <person name="Yue Q."/>
            <person name="Zhang X."/>
        </authorList>
    </citation>
    <scope>NUCLEOTIDE SEQUENCE [LARGE SCALE GENOMIC DNA]</scope>
    <source>
        <strain evidence="18 19">DSM 5745</strain>
    </source>
</reference>
<dbReference type="InterPro" id="IPR023076">
    <property type="entry name" value="HMG_CoA_Rdtase_CS"/>
</dbReference>
<dbReference type="Gene3D" id="1.10.3270.10">
    <property type="entry name" value="HMGR, N-terminal domain"/>
    <property type="match status" value="1"/>
</dbReference>
<dbReference type="GeneID" id="38116552"/>
<dbReference type="GO" id="GO:0005778">
    <property type="term" value="C:peroxisomal membrane"/>
    <property type="evidence" value="ECO:0007669"/>
    <property type="project" value="TreeGrafter"/>
</dbReference>
<feature type="transmembrane region" description="Helical" evidence="15">
    <location>
        <begin position="425"/>
        <end position="445"/>
    </location>
</feature>
<dbReference type="STRING" id="1810919.A0A3D8RZP3"/>
<dbReference type="Pfam" id="PF00368">
    <property type="entry name" value="HMG-CoA_red"/>
    <property type="match status" value="1"/>
</dbReference>
<dbReference type="Pfam" id="PF12349">
    <property type="entry name" value="Sterol-sensing"/>
    <property type="match status" value="1"/>
</dbReference>
<dbReference type="InterPro" id="IPR004554">
    <property type="entry name" value="HMG_CoA_Rdtase_eu_arc"/>
</dbReference>
<dbReference type="OrthoDB" id="310654at2759"/>
<evidence type="ECO:0000256" key="15">
    <source>
        <dbReference type="RuleBase" id="RU361219"/>
    </source>
</evidence>
<keyword evidence="3" id="KW-0444">Lipid biosynthesis</keyword>
<evidence type="ECO:0000256" key="14">
    <source>
        <dbReference type="ARBA" id="ARBA00023221"/>
    </source>
</evidence>
<keyword evidence="10" id="KW-0756">Sterol biosynthesis</keyword>
<dbReference type="PROSITE" id="PS50156">
    <property type="entry name" value="SSD"/>
    <property type="match status" value="1"/>
</dbReference>
<keyword evidence="7" id="KW-0752">Steroid biosynthesis</keyword>
<evidence type="ECO:0000256" key="6">
    <source>
        <dbReference type="ARBA" id="ARBA00022857"/>
    </source>
</evidence>
<feature type="transmembrane region" description="Helical" evidence="15">
    <location>
        <begin position="240"/>
        <end position="261"/>
    </location>
</feature>
<keyword evidence="19" id="KW-1185">Reference proteome</keyword>
<dbReference type="PROSITE" id="PS00066">
    <property type="entry name" value="HMG_COA_REDUCTASE_1"/>
    <property type="match status" value="1"/>
</dbReference>
<dbReference type="PROSITE" id="PS00318">
    <property type="entry name" value="HMG_COA_REDUCTASE_2"/>
    <property type="match status" value="1"/>
</dbReference>
<keyword evidence="9 15" id="KW-0560">Oxidoreductase</keyword>
<proteinExistence type="inferred from homology"/>
<dbReference type="GO" id="GO:0004420">
    <property type="term" value="F:hydroxymethylglutaryl-CoA reductase (NADPH) activity"/>
    <property type="evidence" value="ECO:0007669"/>
    <property type="project" value="UniProtKB-EC"/>
</dbReference>
<dbReference type="PANTHER" id="PTHR10572:SF24">
    <property type="entry name" value="3-HYDROXY-3-METHYLGLUTARYL-COENZYME A REDUCTASE"/>
    <property type="match status" value="1"/>
</dbReference>
<dbReference type="GO" id="GO:0008299">
    <property type="term" value="P:isoprenoid biosynthetic process"/>
    <property type="evidence" value="ECO:0007669"/>
    <property type="project" value="InterPro"/>
</dbReference>
<dbReference type="InterPro" id="IPR002202">
    <property type="entry name" value="HMG_CoA_Rdtase"/>
</dbReference>
<evidence type="ECO:0000256" key="16">
    <source>
        <dbReference type="SAM" id="MobiDB-lite"/>
    </source>
</evidence>
<dbReference type="InterPro" id="IPR023282">
    <property type="entry name" value="HMG_CoA_Rdtase_N"/>
</dbReference>
<keyword evidence="13" id="KW-1207">Sterol metabolism</keyword>
<evidence type="ECO:0000256" key="3">
    <source>
        <dbReference type="ARBA" id="ARBA00022516"/>
    </source>
</evidence>
<evidence type="ECO:0000256" key="10">
    <source>
        <dbReference type="ARBA" id="ARBA00023011"/>
    </source>
</evidence>
<evidence type="ECO:0000256" key="8">
    <source>
        <dbReference type="ARBA" id="ARBA00022989"/>
    </source>
</evidence>
<feature type="domain" description="SSD" evidence="17">
    <location>
        <begin position="211"/>
        <end position="384"/>
    </location>
</feature>
<feature type="compositionally biased region" description="Basic and acidic residues" evidence="16">
    <location>
        <begin position="582"/>
        <end position="591"/>
    </location>
</feature>
<comment type="caution">
    <text evidence="18">The sequence shown here is derived from an EMBL/GenBank/DDBJ whole genome shotgun (WGS) entry which is preliminary data.</text>
</comment>
<evidence type="ECO:0000256" key="4">
    <source>
        <dbReference type="ARBA" id="ARBA00022692"/>
    </source>
</evidence>
<comment type="catalytic activity">
    <reaction evidence="15">
        <text>(R)-mevalonate + 2 NADP(+) + CoA = (3S)-3-hydroxy-3-methylglutaryl-CoA + 2 NADPH + 2 H(+)</text>
        <dbReference type="Rhea" id="RHEA:15989"/>
        <dbReference type="ChEBI" id="CHEBI:15378"/>
        <dbReference type="ChEBI" id="CHEBI:36464"/>
        <dbReference type="ChEBI" id="CHEBI:43074"/>
        <dbReference type="ChEBI" id="CHEBI:57287"/>
        <dbReference type="ChEBI" id="CHEBI:57783"/>
        <dbReference type="ChEBI" id="CHEBI:58349"/>
        <dbReference type="EC" id="1.1.1.34"/>
    </reaction>
</comment>
<keyword evidence="4 15" id="KW-0812">Transmembrane</keyword>
<comment type="subcellular location">
    <subcellularLocation>
        <location evidence="1 15">Endoplasmic reticulum membrane</location>
        <topology evidence="1 15">Multi-pass membrane protein</topology>
    </subcellularLocation>
</comment>
<protein>
    <recommendedName>
        <fullName evidence="15">3-hydroxy-3-methylglutaryl coenzyme A reductase</fullName>
        <shortName evidence="15">HMG-CoA reductase</shortName>
        <ecNumber evidence="15">1.1.1.34</ecNumber>
    </recommendedName>
</protein>
<dbReference type="EC" id="1.1.1.34" evidence="15"/>
<dbReference type="PRINTS" id="PR00071">
    <property type="entry name" value="HMGCOARDTASE"/>
</dbReference>
<evidence type="ECO:0000256" key="7">
    <source>
        <dbReference type="ARBA" id="ARBA00022955"/>
    </source>
</evidence>
<comment type="pathway">
    <text evidence="15">Metabolic intermediate biosynthesis; (R)-mevalonate biosynthesis; (R)-mevalonate from acetyl-CoA: step 3/3.</text>
</comment>
<dbReference type="InterPro" id="IPR023074">
    <property type="entry name" value="HMG_CoA_Rdtase_cat_sf"/>
</dbReference>
<dbReference type="Gene3D" id="3.90.770.10">
    <property type="entry name" value="3-hydroxy-3-methylglutaryl-coenzyme A Reductase, Chain A, domain 2"/>
    <property type="match status" value="1"/>
</dbReference>
<dbReference type="InterPro" id="IPR053958">
    <property type="entry name" value="HMGCR/SNAP/NPC1-like_SSD"/>
</dbReference>
<dbReference type="NCBIfam" id="TIGR00533">
    <property type="entry name" value="HMG_CoA_R_NADP"/>
    <property type="match status" value="1"/>
</dbReference>
<dbReference type="InterPro" id="IPR025583">
    <property type="entry name" value="HMG-CoA_N_dom"/>
</dbReference>
<dbReference type="RefSeq" id="XP_026604030.1">
    <property type="nucleotide sequence ID" value="XM_026748198.1"/>
</dbReference>